<dbReference type="EMBL" id="CP034206">
    <property type="protein sequence ID" value="QBZ58306.1"/>
    <property type="molecule type" value="Genomic_DNA"/>
</dbReference>
<dbReference type="GO" id="GO:0071949">
    <property type="term" value="F:FAD binding"/>
    <property type="evidence" value="ECO:0007669"/>
    <property type="project" value="InterPro"/>
</dbReference>
<gene>
    <name evidence="8" type="ORF">PoMZ_03253</name>
</gene>
<evidence type="ECO:0000256" key="4">
    <source>
        <dbReference type="ARBA" id="ARBA00022827"/>
    </source>
</evidence>
<dbReference type="PANTHER" id="PTHR42973">
    <property type="entry name" value="BINDING OXIDOREDUCTASE, PUTATIVE (AFU_ORTHOLOGUE AFUA_1G17690)-RELATED"/>
    <property type="match status" value="1"/>
</dbReference>
<evidence type="ECO:0000256" key="2">
    <source>
        <dbReference type="ARBA" id="ARBA00005466"/>
    </source>
</evidence>
<dbReference type="Proteomes" id="UP000294847">
    <property type="component" value="Chromosome 3"/>
</dbReference>
<evidence type="ECO:0000256" key="5">
    <source>
        <dbReference type="ARBA" id="ARBA00023002"/>
    </source>
</evidence>
<dbReference type="InterPro" id="IPR006094">
    <property type="entry name" value="Oxid_FAD_bind_N"/>
</dbReference>
<feature type="domain" description="FAD-binding PCMH-type" evidence="7">
    <location>
        <begin position="73"/>
        <end position="245"/>
    </location>
</feature>
<sequence length="507" mass="54979">MTIKFASLILAGLGLGSGALGSVTFRREESSWTNDSLTSVFAQQAKGLFLPRTVISFQGQEWFENVTERWDIYAPPTFKVSVSPSTEKDVESAVKLAAKFKIPFLATGGRHGYGTTLGKLKNGLSIDLSLLNQFSIDSKAATITVGPGVRFRDIFTPLYEAGFQVPTGTCSCVGMIGATLGGGIGRLNGLDGLMIDALESARVVTADGRTLTVSEKENKDLFWGMRGAGQNFGVVVSATYKLKPLYAAGVWTNVDLIFSPDKNATYFDVVTSMEVPPQLTIASVVTYNATLDEPQLIATLTWTGPRDEALAAMKPILDVGPRHSEVTEATYATLPRVATFGTTDAVCAPGQIYDIYGVGLRRLDSAAWRSTFSKMARFYAAEPAGRASSILYETWPVQATVAVPDDATAYPWRDASTYVLIQMRWDRPGSPVERAADRLGAELRSDLSATGGYQGAGPAVYVNYAHGDERLEDIYGARKLPRLAKLKKQYDPGNVFRFHHALPTKYP</sequence>
<comment type="similarity">
    <text evidence="2">Belongs to the oxygen-dependent FAD-linked oxidoreductase family.</text>
</comment>
<dbReference type="Gene3D" id="3.40.462.20">
    <property type="match status" value="1"/>
</dbReference>
<dbReference type="InterPro" id="IPR016166">
    <property type="entry name" value="FAD-bd_PCMH"/>
</dbReference>
<dbReference type="PROSITE" id="PS51387">
    <property type="entry name" value="FAD_PCMH"/>
    <property type="match status" value="1"/>
</dbReference>
<evidence type="ECO:0000256" key="1">
    <source>
        <dbReference type="ARBA" id="ARBA00001974"/>
    </source>
</evidence>
<dbReference type="Pfam" id="PF08031">
    <property type="entry name" value="BBE"/>
    <property type="match status" value="1"/>
</dbReference>
<dbReference type="InterPro" id="IPR036318">
    <property type="entry name" value="FAD-bd_PCMH-like_sf"/>
</dbReference>
<evidence type="ECO:0000256" key="3">
    <source>
        <dbReference type="ARBA" id="ARBA00022630"/>
    </source>
</evidence>
<dbReference type="InterPro" id="IPR050416">
    <property type="entry name" value="FAD-linked_Oxidoreductase"/>
</dbReference>
<evidence type="ECO:0000256" key="6">
    <source>
        <dbReference type="SAM" id="SignalP"/>
    </source>
</evidence>
<comment type="cofactor">
    <cofactor evidence="1">
        <name>FAD</name>
        <dbReference type="ChEBI" id="CHEBI:57692"/>
    </cofactor>
</comment>
<dbReference type="SUPFAM" id="SSF56176">
    <property type="entry name" value="FAD-binding/transporter-associated domain-like"/>
    <property type="match status" value="1"/>
</dbReference>
<dbReference type="GO" id="GO:0016491">
    <property type="term" value="F:oxidoreductase activity"/>
    <property type="evidence" value="ECO:0007669"/>
    <property type="project" value="UniProtKB-KW"/>
</dbReference>
<dbReference type="Gene3D" id="3.30.465.10">
    <property type="match status" value="1"/>
</dbReference>
<dbReference type="InterPro" id="IPR016169">
    <property type="entry name" value="FAD-bd_PCMH_sub2"/>
</dbReference>
<feature type="chain" id="PRO_5020549027" description="FAD-binding PCMH-type domain-containing protein" evidence="6">
    <location>
        <begin position="22"/>
        <end position="507"/>
    </location>
</feature>
<proteinExistence type="inferred from homology"/>
<dbReference type="InterPro" id="IPR012951">
    <property type="entry name" value="BBE"/>
</dbReference>
<keyword evidence="6" id="KW-0732">Signal</keyword>
<dbReference type="AlphaFoldDB" id="A0A4P7NB57"/>
<evidence type="ECO:0000313" key="8">
    <source>
        <dbReference type="EMBL" id="QBZ58306.1"/>
    </source>
</evidence>
<protein>
    <recommendedName>
        <fullName evidence="7">FAD-binding PCMH-type domain-containing protein</fullName>
    </recommendedName>
</protein>
<evidence type="ECO:0000313" key="9">
    <source>
        <dbReference type="Proteomes" id="UP000294847"/>
    </source>
</evidence>
<reference evidence="8 9" key="1">
    <citation type="journal article" date="2019" name="Mol. Biol. Evol.">
        <title>Blast fungal genomes show frequent chromosomal changes, gene gains and losses, and effector gene turnover.</title>
        <authorList>
            <person name="Gomez Luciano L.B."/>
            <person name="Jason Tsai I."/>
            <person name="Chuma I."/>
            <person name="Tosa Y."/>
            <person name="Chen Y.H."/>
            <person name="Li J.Y."/>
            <person name="Li M.Y."/>
            <person name="Jade Lu M.Y."/>
            <person name="Nakayashiki H."/>
            <person name="Li W.H."/>
        </authorList>
    </citation>
    <scope>NUCLEOTIDE SEQUENCE [LARGE SCALE GENOMIC DNA]</scope>
    <source>
        <strain evidence="8">MZ5-1-6</strain>
    </source>
</reference>
<keyword evidence="5" id="KW-0560">Oxidoreductase</keyword>
<organism evidence="8 9">
    <name type="scientific">Pyricularia oryzae</name>
    <name type="common">Rice blast fungus</name>
    <name type="synonym">Magnaporthe oryzae</name>
    <dbReference type="NCBI Taxonomy" id="318829"/>
    <lineage>
        <taxon>Eukaryota</taxon>
        <taxon>Fungi</taxon>
        <taxon>Dikarya</taxon>
        <taxon>Ascomycota</taxon>
        <taxon>Pezizomycotina</taxon>
        <taxon>Sordariomycetes</taxon>
        <taxon>Sordariomycetidae</taxon>
        <taxon>Magnaporthales</taxon>
        <taxon>Pyriculariaceae</taxon>
        <taxon>Pyricularia</taxon>
    </lineage>
</organism>
<dbReference type="Pfam" id="PF01565">
    <property type="entry name" value="FAD_binding_4"/>
    <property type="match status" value="1"/>
</dbReference>
<keyword evidence="3" id="KW-0285">Flavoprotein</keyword>
<name>A0A4P7NB57_PYROR</name>
<accession>A0A4P7NB57</accession>
<evidence type="ECO:0000259" key="7">
    <source>
        <dbReference type="PROSITE" id="PS51387"/>
    </source>
</evidence>
<feature type="signal peptide" evidence="6">
    <location>
        <begin position="1"/>
        <end position="21"/>
    </location>
</feature>
<dbReference type="PANTHER" id="PTHR42973:SF9">
    <property type="entry name" value="FAD-BINDING PCMH-TYPE DOMAIN-CONTAINING PROTEIN-RELATED"/>
    <property type="match status" value="1"/>
</dbReference>
<keyword evidence="4" id="KW-0274">FAD</keyword>